<evidence type="ECO:0000256" key="1">
    <source>
        <dbReference type="SAM" id="MobiDB-lite"/>
    </source>
</evidence>
<dbReference type="AlphaFoldDB" id="A0A1B2DD96"/>
<proteinExistence type="predicted"/>
<sequence>MRHGDSTIKNQRVISVNYRNNPGGYPQYPRYPHAQQPQHFQHRSSRQGPSQLSPAVNHNASVSGLLNENAIPEFQPPLQSVQAVQPESQTIVPATAAELAETVAPAKAGGFSLANLGEIKGFVDRIGGIDGILTTVTKVQKVMSSVSQMAPLVKVIMGSFGKKGADDDATDDVEEFVPKRKRRKSGSGSGSSPAARRRRKKRRR</sequence>
<evidence type="ECO:0008006" key="3">
    <source>
        <dbReference type="Google" id="ProtNLM"/>
    </source>
</evidence>
<protein>
    <recommendedName>
        <fullName evidence="3">Tyrosine protein kinase</fullName>
    </recommendedName>
</protein>
<accession>A0A1B2DD96</accession>
<organism evidence="2">
    <name type="scientific">Paenibacillus sp. BIHB 4019</name>
    <dbReference type="NCBI Taxonomy" id="1870819"/>
    <lineage>
        <taxon>Bacteria</taxon>
        <taxon>Bacillati</taxon>
        <taxon>Bacillota</taxon>
        <taxon>Bacilli</taxon>
        <taxon>Bacillales</taxon>
        <taxon>Paenibacillaceae</taxon>
        <taxon>Paenibacillus</taxon>
    </lineage>
</organism>
<feature type="region of interest" description="Disordered" evidence="1">
    <location>
        <begin position="1"/>
        <end position="57"/>
    </location>
</feature>
<feature type="region of interest" description="Disordered" evidence="1">
    <location>
        <begin position="162"/>
        <end position="204"/>
    </location>
</feature>
<reference evidence="2" key="1">
    <citation type="submission" date="2016-08" db="EMBL/GenBank/DDBJ databases">
        <title>Complete Genome Seqeunce of Paenibacillus sp. BIHB 4019 from tea rhizoplane.</title>
        <authorList>
            <person name="Thakur R."/>
            <person name="Swarnkar M.K."/>
            <person name="Gulati A."/>
        </authorList>
    </citation>
    <scope>NUCLEOTIDE SEQUENCE [LARGE SCALE GENOMIC DNA]</scope>
    <source>
        <strain evidence="2">BIHB4019</strain>
    </source>
</reference>
<evidence type="ECO:0000313" key="2">
    <source>
        <dbReference type="EMBL" id="ANY65672.1"/>
    </source>
</evidence>
<name>A0A1B2DD96_9BACL</name>
<feature type="compositionally biased region" description="Polar residues" evidence="1">
    <location>
        <begin position="7"/>
        <end position="20"/>
    </location>
</feature>
<feature type="compositionally biased region" description="Basic residues" evidence="1">
    <location>
        <begin position="195"/>
        <end position="204"/>
    </location>
</feature>
<dbReference type="EMBL" id="CP016808">
    <property type="protein sequence ID" value="ANY65672.1"/>
    <property type="molecule type" value="Genomic_DNA"/>
</dbReference>
<feature type="compositionally biased region" description="Polar residues" evidence="1">
    <location>
        <begin position="46"/>
        <end position="57"/>
    </location>
</feature>
<gene>
    <name evidence="2" type="ORF">BBD42_03740</name>
</gene>